<feature type="compositionally biased region" description="Basic and acidic residues" evidence="1">
    <location>
        <begin position="223"/>
        <end position="250"/>
    </location>
</feature>
<evidence type="ECO:0000259" key="2">
    <source>
        <dbReference type="SMART" id="SM00333"/>
    </source>
</evidence>
<dbReference type="RefSeq" id="NP_492269.2">
    <property type="nucleotide sequence ID" value="NM_059868.6"/>
</dbReference>
<dbReference type="KEGG" id="cel:CELE_F16D3.2"/>
<dbReference type="STRING" id="6239.F16D3.2.1"/>
<dbReference type="AGR" id="WB:WBGene00004684"/>
<dbReference type="FunCoup" id="Q19491">
    <property type="interactions" value="673"/>
</dbReference>
<dbReference type="GeneID" id="172621"/>
<dbReference type="Proteomes" id="UP000001940">
    <property type="component" value="Chromosome I"/>
</dbReference>
<feature type="compositionally biased region" description="Polar residues" evidence="1">
    <location>
        <begin position="256"/>
        <end position="275"/>
    </location>
</feature>
<feature type="domain" description="Tudor" evidence="2">
    <location>
        <begin position="555"/>
        <end position="615"/>
    </location>
</feature>
<dbReference type="OMA" id="VHESEIC"/>
<dbReference type="CTD" id="172621"/>
<evidence type="ECO:0000256" key="1">
    <source>
        <dbReference type="SAM" id="MobiDB-lite"/>
    </source>
</evidence>
<feature type="region of interest" description="Disordered" evidence="1">
    <location>
        <begin position="87"/>
        <end position="290"/>
    </location>
</feature>
<dbReference type="EMBL" id="BX284601">
    <property type="protein sequence ID" value="CAB01499.2"/>
    <property type="molecule type" value="Genomic_DNA"/>
</dbReference>
<feature type="compositionally biased region" description="Polar residues" evidence="1">
    <location>
        <begin position="145"/>
        <end position="165"/>
    </location>
</feature>
<name>Q19491_CAEEL</name>
<accession>Q19491</accession>
<dbReference type="PeptideAtlas" id="Q19491"/>
<dbReference type="InParanoid" id="Q19491"/>
<dbReference type="SUPFAM" id="SSF63748">
    <property type="entry name" value="Tudor/PWWP/MBT"/>
    <property type="match status" value="1"/>
</dbReference>
<dbReference type="SMART" id="SM00333">
    <property type="entry name" value="TUDOR"/>
    <property type="match status" value="1"/>
</dbReference>
<feature type="compositionally biased region" description="Basic and acidic residues" evidence="1">
    <location>
        <begin position="194"/>
        <end position="214"/>
    </location>
</feature>
<proteinExistence type="evidence at protein level"/>
<organism evidence="3 4">
    <name type="scientific">Caenorhabditis elegans</name>
    <dbReference type="NCBI Taxonomy" id="6239"/>
    <lineage>
        <taxon>Eukaryota</taxon>
        <taxon>Metazoa</taxon>
        <taxon>Ecdysozoa</taxon>
        <taxon>Nematoda</taxon>
        <taxon>Chromadorea</taxon>
        <taxon>Rhabditida</taxon>
        <taxon>Rhabditina</taxon>
        <taxon>Rhabditomorpha</taxon>
        <taxon>Rhabditoidea</taxon>
        <taxon>Rhabditidae</taxon>
        <taxon>Peloderinae</taxon>
        <taxon>Caenorhabditis</taxon>
    </lineage>
</organism>
<dbReference type="PIR" id="T21021">
    <property type="entry name" value="T21021"/>
</dbReference>
<sequence>MNEKELADSVFGGLMAKAMGKMVHESEICPLVDQIEGKGQTNEELQGLRLSLSDLLLRHPDKFINCGNRNWRLNQNNHAFQQLAESISDKKSGKGGKRSARGGSNLPSFNRARSGGIPRNHNQTHGFRQSAPAHRGHHRPPAGNHGSSFRPNLNISQPNPSNDYSKMTGLHYPVSRNVLASNNGSNSRFSNQPPRREDHHEKMIMRTPYRDPSPRRGNNYGDIRGRPDSRDGYNGDRDSTRYSSPRRNEQPGRPSSRGSNISDYSQFSSDTNAESNTERRSRPDASSPDLADLARRFNSSSINVQPQPLESVASSDVLSKKIAKAVRKIMKKLNEGEKLSLENLFDEIERKNKILIPGKNGKEKEDFLKDLKKIMPKLLSALTIDTETGDLTWNEAAVTTDSPIHEYMEDDLHYYVVDYVKMLDKARFRVTDEAERLSNATGVRMERTCEKLTYVLFITFEGEYRYASGSKTEVLKISKITTVGDAPEFYQTSFEHKIFENVPANALVKCGIVRYQNVQKFAVRPEEYIKPYEKMNQEIQDFMSQIRNEKSVPFEMWRPNHACLVQLNDSTTILKWSRAMIIKIETQLIFLFILDSGFRKVVPSSDLRLMPQKFAKLPPFAIPCTLDESEDDKDNIEFGGKEYLSNGPGNLSVTCSGAATASDGILTYPIKLFSTCHGGPLTNIKDVFI</sequence>
<dbReference type="GO" id="GO:0005737">
    <property type="term" value="C:cytoplasm"/>
    <property type="evidence" value="ECO:0000314"/>
    <property type="project" value="WormBase"/>
</dbReference>
<evidence type="ECO:0000313" key="3">
    <source>
        <dbReference type="EMBL" id="CAB01499.2"/>
    </source>
</evidence>
<keyword evidence="4" id="KW-1185">Reference proteome</keyword>
<evidence type="ECO:0000313" key="5">
    <source>
        <dbReference type="WormBase" id="F16D3.2"/>
    </source>
</evidence>
<dbReference type="eggNOG" id="ENOG502THNT">
    <property type="taxonomic scope" value="Eukaryota"/>
</dbReference>
<dbReference type="Pfam" id="PF00567">
    <property type="entry name" value="TUDOR"/>
    <property type="match status" value="1"/>
</dbReference>
<dbReference type="InterPro" id="IPR002999">
    <property type="entry name" value="Tudor"/>
</dbReference>
<dbReference type="HOGENOM" id="CLU_399703_0_0_1"/>
<dbReference type="OrthoDB" id="9995375at2759"/>
<keyword evidence="6" id="KW-1267">Proteomics identification</keyword>
<protein>
    <submittedName>
        <fullName evidence="3">Tudor domain-containing protein</fullName>
    </submittedName>
</protein>
<dbReference type="InterPro" id="IPR050621">
    <property type="entry name" value="Tudor_domain_containing"/>
</dbReference>
<reference evidence="3 4" key="1">
    <citation type="journal article" date="1998" name="Science">
        <title>Genome sequence of the nematode C. elegans: a platform for investigating biology.</title>
        <authorList>
            <consortium name="The C. elegans sequencing consortium"/>
            <person name="Sulson J.E."/>
            <person name="Waterston R."/>
        </authorList>
    </citation>
    <scope>NUCLEOTIDE SEQUENCE [LARGE SCALE GENOMIC DNA]</scope>
    <source>
        <strain evidence="3 4">Bristol N2</strain>
    </source>
</reference>
<accession>Q19492</accession>
<dbReference type="PANTHER" id="PTHR22948">
    <property type="entry name" value="TUDOR DOMAIN CONTAINING PROTEIN"/>
    <property type="match status" value="1"/>
</dbReference>
<dbReference type="AlphaFoldDB" id="Q19491"/>
<feature type="compositionally biased region" description="Polar residues" evidence="1">
    <location>
        <begin position="178"/>
        <end position="193"/>
    </location>
</feature>
<gene>
    <name evidence="3 5" type="primary">rsd-6</name>
    <name evidence="3" type="ORF">CELE_F16D3.2</name>
    <name evidence="5" type="ORF">F16D3.2</name>
</gene>
<dbReference type="WormBase" id="F16D3.2">
    <property type="protein sequence ID" value="CE32384"/>
    <property type="gene ID" value="WBGene00004684"/>
    <property type="gene designation" value="rsd-6"/>
</dbReference>
<dbReference type="UCSC" id="F16D3.2.1">
    <property type="organism name" value="c. elegans"/>
</dbReference>
<dbReference type="Bgee" id="WBGene00004684">
    <property type="expression patterns" value="Expressed in embryo and 4 other cell types or tissues"/>
</dbReference>
<evidence type="ECO:0007829" key="6">
    <source>
        <dbReference type="PeptideAtlas" id="Q19491"/>
    </source>
</evidence>
<dbReference type="Gene3D" id="2.30.30.140">
    <property type="match status" value="1"/>
</dbReference>
<dbReference type="PaxDb" id="6239-F16D3.2.1"/>
<dbReference type="PANTHER" id="PTHR22948:SF50">
    <property type="entry name" value="TUDOR DOMAIN-CONTAINING PROTEIN"/>
    <property type="match status" value="1"/>
</dbReference>
<evidence type="ECO:0000313" key="4">
    <source>
        <dbReference type="Proteomes" id="UP000001940"/>
    </source>
</evidence>